<dbReference type="STRING" id="196109.A0A136JGD6"/>
<reference evidence="6" key="1">
    <citation type="submission" date="2016-02" db="EMBL/GenBank/DDBJ databases">
        <title>Draft genome sequence of Microdochium bolleyi, a fungal endophyte of beachgrass.</title>
        <authorList>
            <consortium name="DOE Joint Genome Institute"/>
            <person name="David A.S."/>
            <person name="May G."/>
            <person name="Haridas S."/>
            <person name="Lim J."/>
            <person name="Wang M."/>
            <person name="Labutti K."/>
            <person name="Lipzen A."/>
            <person name="Barry K."/>
            <person name="Grigoriev I.V."/>
        </authorList>
    </citation>
    <scope>NUCLEOTIDE SEQUENCE [LARGE SCALE GENOMIC DNA]</scope>
    <source>
        <strain evidence="6">J235TASD1</strain>
    </source>
</reference>
<dbReference type="EMBL" id="KQ964246">
    <property type="protein sequence ID" value="KXJ96230.1"/>
    <property type="molecule type" value="Genomic_DNA"/>
</dbReference>
<evidence type="ECO:0000256" key="3">
    <source>
        <dbReference type="RuleBase" id="RU361235"/>
    </source>
</evidence>
<name>A0A136JGD6_9PEZI</name>
<dbReference type="InterPro" id="IPR019826">
    <property type="entry name" value="Carboxylesterase_B_AS"/>
</dbReference>
<comment type="similarity">
    <text evidence="1 3">Belongs to the type-B carboxylesterase/lipase family.</text>
</comment>
<feature type="domain" description="Carboxylesterase type B" evidence="4">
    <location>
        <begin position="29"/>
        <end position="526"/>
    </location>
</feature>
<accession>A0A136JGD6</accession>
<dbReference type="InterPro" id="IPR002018">
    <property type="entry name" value="CarbesteraseB"/>
</dbReference>
<evidence type="ECO:0000256" key="2">
    <source>
        <dbReference type="ARBA" id="ARBA00022801"/>
    </source>
</evidence>
<sequence>MRSLFNAAVGLAVIASSASGASCAPTATVRNGTYVGVSLASFNQDAFLGIPYAQDTGGQNRFRVPQALNTSWSGVRTAQNYSHACPDPTPADDGMYGMSENCLSINVVRPTKKRSDKGLLPVAVWIHGGGYHWGTSSLPSYNLSYIVQRSAEMGKPILATSINYRKGGWGNMYSIEVQGSGQTNLALRDMRQALAWIQENIKAFGGDPNRVTIWGESSGSFAVGQLLLSYGGRTDGLFHGSIQESGGASTAWYNGTDWYQPTYDKIVASVNCTDAADTLACLRTVPYEELYPLIDPGLYPGPGWYPTVDGDVIPQFPTALYAQGKFAQVPHIYGTNSDEGTDNAESGINTDEQLRNWLQSAVGFGYPPAVVDRIMQLYPNDPRQGIPLNTGLQTFEDGGRGKQYKRVAAIVGDIFYHEPRLTESRAYARYNPKGTFVYRFNTRGYRPASTDANGTVVPAGLNFDYSGVSHATELPFVFNNPDGVGPWPEYRALGGDMSGMWINFVNSGNPNGKGAPSWPRYADGPKGKNLVLQTRSQGGFYVEDDTYRLQGREYLGLWARRRHV</sequence>
<dbReference type="PROSITE" id="PS51257">
    <property type="entry name" value="PROKAR_LIPOPROTEIN"/>
    <property type="match status" value="1"/>
</dbReference>
<gene>
    <name evidence="5" type="ORF">Micbo1qcDRAFT_158447</name>
</gene>
<dbReference type="GO" id="GO:0016787">
    <property type="term" value="F:hydrolase activity"/>
    <property type="evidence" value="ECO:0007669"/>
    <property type="project" value="UniProtKB-KW"/>
</dbReference>
<feature type="chain" id="PRO_5007230185" description="Carboxylic ester hydrolase" evidence="3">
    <location>
        <begin position="24"/>
        <end position="564"/>
    </location>
</feature>
<evidence type="ECO:0000259" key="4">
    <source>
        <dbReference type="Pfam" id="PF00135"/>
    </source>
</evidence>
<dbReference type="Proteomes" id="UP000070501">
    <property type="component" value="Unassembled WGS sequence"/>
</dbReference>
<dbReference type="Pfam" id="PF00135">
    <property type="entry name" value="COesterase"/>
    <property type="match status" value="1"/>
</dbReference>
<evidence type="ECO:0000313" key="5">
    <source>
        <dbReference type="EMBL" id="KXJ96230.1"/>
    </source>
</evidence>
<dbReference type="InterPro" id="IPR029058">
    <property type="entry name" value="AB_hydrolase_fold"/>
</dbReference>
<dbReference type="PANTHER" id="PTHR11559">
    <property type="entry name" value="CARBOXYLESTERASE"/>
    <property type="match status" value="1"/>
</dbReference>
<dbReference type="InParanoid" id="A0A136JGD6"/>
<organism evidence="5 6">
    <name type="scientific">Microdochium bolleyi</name>
    <dbReference type="NCBI Taxonomy" id="196109"/>
    <lineage>
        <taxon>Eukaryota</taxon>
        <taxon>Fungi</taxon>
        <taxon>Dikarya</taxon>
        <taxon>Ascomycota</taxon>
        <taxon>Pezizomycotina</taxon>
        <taxon>Sordariomycetes</taxon>
        <taxon>Xylariomycetidae</taxon>
        <taxon>Xylariales</taxon>
        <taxon>Microdochiaceae</taxon>
        <taxon>Microdochium</taxon>
    </lineage>
</organism>
<evidence type="ECO:0000256" key="1">
    <source>
        <dbReference type="ARBA" id="ARBA00005964"/>
    </source>
</evidence>
<dbReference type="SUPFAM" id="SSF53474">
    <property type="entry name" value="alpha/beta-Hydrolases"/>
    <property type="match status" value="1"/>
</dbReference>
<dbReference type="AlphaFoldDB" id="A0A136JGD6"/>
<keyword evidence="6" id="KW-1185">Reference proteome</keyword>
<dbReference type="EC" id="3.1.1.-" evidence="3"/>
<dbReference type="ESTHER" id="9pezi-a0a136jgd6">
    <property type="family name" value="Fungal_carboxylesterase_lipase"/>
</dbReference>
<keyword evidence="3" id="KW-0732">Signal</keyword>
<keyword evidence="2 3" id="KW-0378">Hydrolase</keyword>
<dbReference type="InterPro" id="IPR050309">
    <property type="entry name" value="Type-B_Carboxylest/Lipase"/>
</dbReference>
<dbReference type="Gene3D" id="3.40.50.1820">
    <property type="entry name" value="alpha/beta hydrolase"/>
    <property type="match status" value="1"/>
</dbReference>
<evidence type="ECO:0000313" key="6">
    <source>
        <dbReference type="Proteomes" id="UP000070501"/>
    </source>
</evidence>
<protein>
    <recommendedName>
        <fullName evidence="3">Carboxylic ester hydrolase</fullName>
        <ecNumber evidence="3">3.1.1.-</ecNumber>
    </recommendedName>
</protein>
<dbReference type="PROSITE" id="PS00122">
    <property type="entry name" value="CARBOXYLESTERASE_B_1"/>
    <property type="match status" value="1"/>
</dbReference>
<dbReference type="OrthoDB" id="408631at2759"/>
<feature type="signal peptide" evidence="3">
    <location>
        <begin position="1"/>
        <end position="23"/>
    </location>
</feature>
<proteinExistence type="inferred from homology"/>